<dbReference type="EMBL" id="JBHMDI010000007">
    <property type="protein sequence ID" value="MFB9346769.1"/>
    <property type="molecule type" value="Genomic_DNA"/>
</dbReference>
<name>A0ABV5L3L0_9ACTN</name>
<comment type="caution">
    <text evidence="2">The sequence shown here is derived from an EMBL/GenBank/DDBJ whole genome shotgun (WGS) entry which is preliminary data.</text>
</comment>
<evidence type="ECO:0000313" key="2">
    <source>
        <dbReference type="EMBL" id="MFB9346769.1"/>
    </source>
</evidence>
<feature type="domain" description="DUF317" evidence="1">
    <location>
        <begin position="59"/>
        <end position="116"/>
    </location>
</feature>
<accession>A0ABV5L3L0</accession>
<dbReference type="Pfam" id="PF03771">
    <property type="entry name" value="SPDY"/>
    <property type="match status" value="1"/>
</dbReference>
<gene>
    <name evidence="2" type="ORF">ACFFUA_04695</name>
</gene>
<sequence length="147" mass="16996">MLSDPPDFFKYLDPAQTVRVLPRHPAGPGQADPEMIWPFPFDDGWHLHQGFEEMVFAINPCARLWTRFAPKSEERDQATWTIGMDRAPFGPRTWEITIDATTTAEIMRDVHAELLDLHLEVRHSDKDRLFEDTTAPHEVYTPLLTRG</sequence>
<dbReference type="Proteomes" id="UP001589753">
    <property type="component" value="Unassembled WGS sequence"/>
</dbReference>
<dbReference type="RefSeq" id="WP_053634887.1">
    <property type="nucleotide sequence ID" value="NZ_JBHMDI010000007.1"/>
</dbReference>
<keyword evidence="3" id="KW-1185">Reference proteome</keyword>
<organism evidence="2 3">
    <name type="scientific">Streptomyces heliomycini</name>
    <dbReference type="NCBI Taxonomy" id="284032"/>
    <lineage>
        <taxon>Bacteria</taxon>
        <taxon>Bacillati</taxon>
        <taxon>Actinomycetota</taxon>
        <taxon>Actinomycetes</taxon>
        <taxon>Kitasatosporales</taxon>
        <taxon>Streptomycetaceae</taxon>
        <taxon>Streptomyces</taxon>
    </lineage>
</organism>
<proteinExistence type="predicted"/>
<protein>
    <submittedName>
        <fullName evidence="2">DUF317 domain-containing protein</fullName>
    </submittedName>
</protein>
<reference evidence="2 3" key="1">
    <citation type="submission" date="2024-09" db="EMBL/GenBank/DDBJ databases">
        <authorList>
            <person name="Sun Q."/>
            <person name="Mori K."/>
        </authorList>
    </citation>
    <scope>NUCLEOTIDE SEQUENCE [LARGE SCALE GENOMIC DNA]</scope>
    <source>
        <strain evidence="2 3">JCM 9767</strain>
    </source>
</reference>
<dbReference type="InterPro" id="IPR005523">
    <property type="entry name" value="DUF317_SPDY"/>
</dbReference>
<evidence type="ECO:0000259" key="1">
    <source>
        <dbReference type="Pfam" id="PF03771"/>
    </source>
</evidence>
<evidence type="ECO:0000313" key="3">
    <source>
        <dbReference type="Proteomes" id="UP001589753"/>
    </source>
</evidence>